<keyword evidence="4" id="KW-0547">Nucleotide-binding</keyword>
<keyword evidence="6" id="KW-0067">ATP-binding</keyword>
<keyword evidence="5" id="KW-0418">Kinase</keyword>
<dbReference type="InterPro" id="IPR011009">
    <property type="entry name" value="Kinase-like_dom_sf"/>
</dbReference>
<comment type="catalytic activity">
    <reaction evidence="8">
        <text>L-seryl-[protein] + ATP = O-phospho-L-seryl-[protein] + ADP + H(+)</text>
        <dbReference type="Rhea" id="RHEA:17989"/>
        <dbReference type="Rhea" id="RHEA-COMP:9863"/>
        <dbReference type="Rhea" id="RHEA-COMP:11604"/>
        <dbReference type="ChEBI" id="CHEBI:15378"/>
        <dbReference type="ChEBI" id="CHEBI:29999"/>
        <dbReference type="ChEBI" id="CHEBI:30616"/>
        <dbReference type="ChEBI" id="CHEBI:83421"/>
        <dbReference type="ChEBI" id="CHEBI:456216"/>
        <dbReference type="EC" id="2.7.11.1"/>
    </reaction>
</comment>
<evidence type="ECO:0000256" key="8">
    <source>
        <dbReference type="ARBA" id="ARBA00048679"/>
    </source>
</evidence>
<evidence type="ECO:0000256" key="2">
    <source>
        <dbReference type="ARBA" id="ARBA00022527"/>
    </source>
</evidence>
<comment type="caution">
    <text evidence="10">The sequence shown here is derived from an EMBL/GenBank/DDBJ whole genome shotgun (WGS) entry which is preliminary data.</text>
</comment>
<keyword evidence="11" id="KW-1185">Reference proteome</keyword>
<feature type="domain" description="Protein kinase" evidence="9">
    <location>
        <begin position="1"/>
        <end position="178"/>
    </location>
</feature>
<dbReference type="AlphaFoldDB" id="A0A9W9C239"/>
<dbReference type="GO" id="GO:0005634">
    <property type="term" value="C:nucleus"/>
    <property type="evidence" value="ECO:0007669"/>
    <property type="project" value="TreeGrafter"/>
</dbReference>
<keyword evidence="3" id="KW-0808">Transferase</keyword>
<evidence type="ECO:0000256" key="6">
    <source>
        <dbReference type="ARBA" id="ARBA00022840"/>
    </source>
</evidence>
<dbReference type="SUPFAM" id="SSF56112">
    <property type="entry name" value="Protein kinase-like (PK-like)"/>
    <property type="match status" value="1"/>
</dbReference>
<evidence type="ECO:0000256" key="1">
    <source>
        <dbReference type="ARBA" id="ARBA00012513"/>
    </source>
</evidence>
<evidence type="ECO:0000256" key="3">
    <source>
        <dbReference type="ARBA" id="ARBA00022679"/>
    </source>
</evidence>
<protein>
    <recommendedName>
        <fullName evidence="1">non-specific serine/threonine protein kinase</fullName>
        <ecNumber evidence="1">2.7.11.1</ecNumber>
    </recommendedName>
</protein>
<dbReference type="EMBL" id="JAPEUV010000013">
    <property type="protein sequence ID" value="KAJ4341038.1"/>
    <property type="molecule type" value="Genomic_DNA"/>
</dbReference>
<organism evidence="10 11">
    <name type="scientific">Didymella glomerata</name>
    <dbReference type="NCBI Taxonomy" id="749621"/>
    <lineage>
        <taxon>Eukaryota</taxon>
        <taxon>Fungi</taxon>
        <taxon>Dikarya</taxon>
        <taxon>Ascomycota</taxon>
        <taxon>Pezizomycotina</taxon>
        <taxon>Dothideomycetes</taxon>
        <taxon>Pleosporomycetidae</taxon>
        <taxon>Pleosporales</taxon>
        <taxon>Pleosporineae</taxon>
        <taxon>Didymellaceae</taxon>
        <taxon>Didymella</taxon>
    </lineage>
</organism>
<gene>
    <name evidence="10" type="ORF">N0V87_002077</name>
</gene>
<sequence>MLEKLPHHHRIVHHLGLITDDPELFAAIFPDFPKGDVGEWMRLRYPKDWVPELVIWRFFVHMTQALAFIHGDNAPGPGEMELVLHKDIKPQNIMITYDGREYPSFEHIDFGLAKAWPTEMPEEDTFEGTISWHPPETPKIKTKAADIWSIGACVYYLATRKRPVEDTHESRKRTRKEA</sequence>
<dbReference type="EC" id="2.7.11.1" evidence="1"/>
<evidence type="ECO:0000256" key="7">
    <source>
        <dbReference type="ARBA" id="ARBA00047899"/>
    </source>
</evidence>
<proteinExistence type="predicted"/>
<dbReference type="PROSITE" id="PS50011">
    <property type="entry name" value="PROTEIN_KINASE_DOM"/>
    <property type="match status" value="1"/>
</dbReference>
<dbReference type="PANTHER" id="PTHR43671:SF98">
    <property type="entry name" value="SERINE_THREONINE-PROTEIN KINASE NEK11"/>
    <property type="match status" value="1"/>
</dbReference>
<keyword evidence="2" id="KW-0723">Serine/threonine-protein kinase</keyword>
<dbReference type="GO" id="GO:0005524">
    <property type="term" value="F:ATP binding"/>
    <property type="evidence" value="ECO:0007669"/>
    <property type="project" value="UniProtKB-KW"/>
</dbReference>
<dbReference type="OrthoDB" id="310217at2759"/>
<comment type="catalytic activity">
    <reaction evidence="7">
        <text>L-threonyl-[protein] + ATP = O-phospho-L-threonyl-[protein] + ADP + H(+)</text>
        <dbReference type="Rhea" id="RHEA:46608"/>
        <dbReference type="Rhea" id="RHEA-COMP:11060"/>
        <dbReference type="Rhea" id="RHEA-COMP:11605"/>
        <dbReference type="ChEBI" id="CHEBI:15378"/>
        <dbReference type="ChEBI" id="CHEBI:30013"/>
        <dbReference type="ChEBI" id="CHEBI:30616"/>
        <dbReference type="ChEBI" id="CHEBI:61977"/>
        <dbReference type="ChEBI" id="CHEBI:456216"/>
        <dbReference type="EC" id="2.7.11.1"/>
    </reaction>
</comment>
<dbReference type="Gene3D" id="1.10.510.10">
    <property type="entry name" value="Transferase(Phosphotransferase) domain 1"/>
    <property type="match status" value="1"/>
</dbReference>
<name>A0A9W9C239_9PLEO</name>
<evidence type="ECO:0000256" key="5">
    <source>
        <dbReference type="ARBA" id="ARBA00022777"/>
    </source>
</evidence>
<dbReference type="InterPro" id="IPR050660">
    <property type="entry name" value="NEK_Ser/Thr_kinase"/>
</dbReference>
<dbReference type="Proteomes" id="UP001140562">
    <property type="component" value="Unassembled WGS sequence"/>
</dbReference>
<dbReference type="Pfam" id="PF00069">
    <property type="entry name" value="Pkinase"/>
    <property type="match status" value="1"/>
</dbReference>
<evidence type="ECO:0000256" key="4">
    <source>
        <dbReference type="ARBA" id="ARBA00022741"/>
    </source>
</evidence>
<accession>A0A9W9C239</accession>
<dbReference type="SMART" id="SM00220">
    <property type="entry name" value="S_TKc"/>
    <property type="match status" value="1"/>
</dbReference>
<dbReference type="InterPro" id="IPR008271">
    <property type="entry name" value="Ser/Thr_kinase_AS"/>
</dbReference>
<dbReference type="GO" id="GO:0004674">
    <property type="term" value="F:protein serine/threonine kinase activity"/>
    <property type="evidence" value="ECO:0007669"/>
    <property type="project" value="UniProtKB-KW"/>
</dbReference>
<evidence type="ECO:0000259" key="9">
    <source>
        <dbReference type="PROSITE" id="PS50011"/>
    </source>
</evidence>
<dbReference type="PROSITE" id="PS00108">
    <property type="entry name" value="PROTEIN_KINASE_ST"/>
    <property type="match status" value="1"/>
</dbReference>
<dbReference type="PANTHER" id="PTHR43671">
    <property type="entry name" value="SERINE/THREONINE-PROTEIN KINASE NEK"/>
    <property type="match status" value="1"/>
</dbReference>
<dbReference type="InterPro" id="IPR000719">
    <property type="entry name" value="Prot_kinase_dom"/>
</dbReference>
<evidence type="ECO:0000313" key="11">
    <source>
        <dbReference type="Proteomes" id="UP001140562"/>
    </source>
</evidence>
<reference evidence="10" key="1">
    <citation type="submission" date="2022-10" db="EMBL/GenBank/DDBJ databases">
        <title>Tapping the CABI collections for fungal endophytes: first genome assemblies for Collariella, Neodidymelliopsis, Ascochyta clinopodiicola, Didymella pomorum, Didymosphaeria variabile, Neocosmospora piperis and Neocucurbitaria cava.</title>
        <authorList>
            <person name="Hill R."/>
        </authorList>
    </citation>
    <scope>NUCLEOTIDE SEQUENCE</scope>
    <source>
        <strain evidence="10">IMI 360193</strain>
    </source>
</reference>
<evidence type="ECO:0000313" key="10">
    <source>
        <dbReference type="EMBL" id="KAJ4341038.1"/>
    </source>
</evidence>